<evidence type="ECO:0000256" key="3">
    <source>
        <dbReference type="ARBA" id="ARBA00022771"/>
    </source>
</evidence>
<keyword evidence="3 5" id="KW-0863">Zinc-finger</keyword>
<evidence type="ECO:0000259" key="7">
    <source>
        <dbReference type="PROSITE" id="PS50157"/>
    </source>
</evidence>
<evidence type="ECO:0000256" key="5">
    <source>
        <dbReference type="PROSITE-ProRule" id="PRU00042"/>
    </source>
</evidence>
<keyword evidence="2" id="KW-0677">Repeat</keyword>
<dbReference type="GO" id="GO:0000978">
    <property type="term" value="F:RNA polymerase II cis-regulatory region sequence-specific DNA binding"/>
    <property type="evidence" value="ECO:0007669"/>
    <property type="project" value="TreeGrafter"/>
</dbReference>
<dbReference type="Gene3D" id="3.30.160.60">
    <property type="entry name" value="Classic Zinc Finger"/>
    <property type="match status" value="2"/>
</dbReference>
<dbReference type="InterPro" id="IPR013087">
    <property type="entry name" value="Znf_C2H2_type"/>
</dbReference>
<dbReference type="GO" id="GO:0000981">
    <property type="term" value="F:DNA-binding transcription factor activity, RNA polymerase II-specific"/>
    <property type="evidence" value="ECO:0007669"/>
    <property type="project" value="TreeGrafter"/>
</dbReference>
<evidence type="ECO:0000256" key="4">
    <source>
        <dbReference type="ARBA" id="ARBA00022833"/>
    </source>
</evidence>
<evidence type="ECO:0000313" key="9">
    <source>
        <dbReference type="Proteomes" id="UP000807769"/>
    </source>
</evidence>
<dbReference type="InterPro" id="IPR050329">
    <property type="entry name" value="GLI_C2H2-zinc-finger"/>
</dbReference>
<dbReference type="PANTHER" id="PTHR19818">
    <property type="entry name" value="ZINC FINGER PROTEIN ZIC AND GLI"/>
    <property type="match status" value="1"/>
</dbReference>
<dbReference type="GO" id="GO:0008270">
    <property type="term" value="F:zinc ion binding"/>
    <property type="evidence" value="ECO:0007669"/>
    <property type="project" value="UniProtKB-KW"/>
</dbReference>
<proteinExistence type="predicted"/>
<keyword evidence="1" id="KW-0479">Metal-binding</keyword>
<feature type="compositionally biased region" description="Basic residues" evidence="6">
    <location>
        <begin position="104"/>
        <end position="113"/>
    </location>
</feature>
<comment type="caution">
    <text evidence="8">The sequence shown here is derived from an EMBL/GenBank/DDBJ whole genome shotgun (WGS) entry which is preliminary data.</text>
</comment>
<evidence type="ECO:0000256" key="2">
    <source>
        <dbReference type="ARBA" id="ARBA00022737"/>
    </source>
</evidence>
<dbReference type="OrthoDB" id="654211at2759"/>
<dbReference type="SUPFAM" id="SSF57667">
    <property type="entry name" value="beta-beta-alpha zinc fingers"/>
    <property type="match status" value="1"/>
</dbReference>
<dbReference type="AlphaFoldDB" id="A0A9P7ELD5"/>
<dbReference type="GeneID" id="64636825"/>
<dbReference type="Pfam" id="PF00096">
    <property type="entry name" value="zf-C2H2"/>
    <property type="match status" value="1"/>
</dbReference>
<dbReference type="Proteomes" id="UP000807769">
    <property type="component" value="Unassembled WGS sequence"/>
</dbReference>
<dbReference type="RefSeq" id="XP_041198768.1">
    <property type="nucleotide sequence ID" value="XM_041342809.1"/>
</dbReference>
<accession>A0A9P7ELD5</accession>
<dbReference type="InterPro" id="IPR036236">
    <property type="entry name" value="Znf_C2H2_sf"/>
</dbReference>
<feature type="domain" description="C2H2-type" evidence="7">
    <location>
        <begin position="11"/>
        <end position="38"/>
    </location>
</feature>
<feature type="domain" description="C2H2-type" evidence="7">
    <location>
        <begin position="42"/>
        <end position="71"/>
    </location>
</feature>
<gene>
    <name evidence="8" type="ORF">BJ212DRAFT_279670</name>
</gene>
<dbReference type="PROSITE" id="PS00028">
    <property type="entry name" value="ZINC_FINGER_C2H2_1"/>
    <property type="match status" value="1"/>
</dbReference>
<dbReference type="SMART" id="SM00355">
    <property type="entry name" value="ZnF_C2H2"/>
    <property type="match status" value="3"/>
</dbReference>
<feature type="region of interest" description="Disordered" evidence="6">
    <location>
        <begin position="101"/>
        <end position="130"/>
    </location>
</feature>
<organism evidence="8 9">
    <name type="scientific">Suillus subaureus</name>
    <dbReference type="NCBI Taxonomy" id="48587"/>
    <lineage>
        <taxon>Eukaryota</taxon>
        <taxon>Fungi</taxon>
        <taxon>Dikarya</taxon>
        <taxon>Basidiomycota</taxon>
        <taxon>Agaricomycotina</taxon>
        <taxon>Agaricomycetes</taxon>
        <taxon>Agaricomycetidae</taxon>
        <taxon>Boletales</taxon>
        <taxon>Suillineae</taxon>
        <taxon>Suillaceae</taxon>
        <taxon>Suillus</taxon>
    </lineage>
</organism>
<dbReference type="PANTHER" id="PTHR19818:SF159">
    <property type="entry name" value="C2H2-TYPE DOMAIN-CONTAINING PROTEIN"/>
    <property type="match status" value="1"/>
</dbReference>
<evidence type="ECO:0000256" key="6">
    <source>
        <dbReference type="SAM" id="MobiDB-lite"/>
    </source>
</evidence>
<dbReference type="EMBL" id="JABBWG010000002">
    <property type="protein sequence ID" value="KAG1825515.1"/>
    <property type="molecule type" value="Genomic_DNA"/>
</dbReference>
<reference evidence="8" key="1">
    <citation type="journal article" date="2020" name="New Phytol.">
        <title>Comparative genomics reveals dynamic genome evolution in host specialist ectomycorrhizal fungi.</title>
        <authorList>
            <person name="Lofgren L.A."/>
            <person name="Nguyen N.H."/>
            <person name="Vilgalys R."/>
            <person name="Ruytinx J."/>
            <person name="Liao H.L."/>
            <person name="Branco S."/>
            <person name="Kuo A."/>
            <person name="LaButti K."/>
            <person name="Lipzen A."/>
            <person name="Andreopoulos W."/>
            <person name="Pangilinan J."/>
            <person name="Riley R."/>
            <person name="Hundley H."/>
            <person name="Na H."/>
            <person name="Barry K."/>
            <person name="Grigoriev I.V."/>
            <person name="Stajich J.E."/>
            <person name="Kennedy P.G."/>
        </authorList>
    </citation>
    <scope>NUCLEOTIDE SEQUENCE</scope>
    <source>
        <strain evidence="8">MN1</strain>
    </source>
</reference>
<evidence type="ECO:0000256" key="1">
    <source>
        <dbReference type="ARBA" id="ARBA00022723"/>
    </source>
</evidence>
<feature type="compositionally biased region" description="Low complexity" evidence="6">
    <location>
        <begin position="114"/>
        <end position="125"/>
    </location>
</feature>
<sequence length="301" mass="33817">MPVAGRNTTPVDCPVCHKVISRKADLPRHMRTHDEHKEALMHACPFPDCHYKTLQKSNVQTHIRTHTRERSKTCPHPGCAFATTDPASLTRHRKHLHSYEPKARRNLGGKAARRSAAAPYPSTRSMRPEEDMPASLDLNELIFHELAGCIPCNSLSPTESSDSGISKFSGELAELSWERLFPDFPAESFASVHEQASQLPIPTSNHLQPSTVPVDLSTFDMPQFDPELFSDVKYQQPVPAFDADFQYQPVSGDQLNDSLPAELEEFLQTYGSGYFEGRCEYPDNATHSMPQPSFTNEYNVY</sequence>
<evidence type="ECO:0000313" key="8">
    <source>
        <dbReference type="EMBL" id="KAG1825515.1"/>
    </source>
</evidence>
<keyword evidence="9" id="KW-1185">Reference proteome</keyword>
<dbReference type="GO" id="GO:0005634">
    <property type="term" value="C:nucleus"/>
    <property type="evidence" value="ECO:0007669"/>
    <property type="project" value="UniProtKB-ARBA"/>
</dbReference>
<protein>
    <recommendedName>
        <fullName evidence="7">C2H2-type domain-containing protein</fullName>
    </recommendedName>
</protein>
<dbReference type="PROSITE" id="PS50157">
    <property type="entry name" value="ZINC_FINGER_C2H2_2"/>
    <property type="match status" value="2"/>
</dbReference>
<dbReference type="GO" id="GO:0045944">
    <property type="term" value="P:positive regulation of transcription by RNA polymerase II"/>
    <property type="evidence" value="ECO:0007669"/>
    <property type="project" value="UniProtKB-ARBA"/>
</dbReference>
<keyword evidence="4" id="KW-0862">Zinc</keyword>
<name>A0A9P7ELD5_9AGAM</name>